<accession>A0ABV7YWY7</accession>
<keyword evidence="5" id="KW-1015">Disulfide bond</keyword>
<dbReference type="InterPro" id="IPR036922">
    <property type="entry name" value="Rieske_2Fe-2S_sf"/>
</dbReference>
<keyword evidence="3" id="KW-0408">Iron</keyword>
<dbReference type="InterPro" id="IPR014349">
    <property type="entry name" value="Rieske_Fe-S_prot"/>
</dbReference>
<protein>
    <submittedName>
        <fullName evidence="8">Ubiquinol-cytochrome c reductase iron-sulfur subunit</fullName>
    </submittedName>
</protein>
<dbReference type="Gene3D" id="2.102.10.10">
    <property type="entry name" value="Rieske [2Fe-2S] iron-sulphur domain"/>
    <property type="match status" value="1"/>
</dbReference>
<evidence type="ECO:0000256" key="2">
    <source>
        <dbReference type="ARBA" id="ARBA00022723"/>
    </source>
</evidence>
<dbReference type="SUPFAM" id="SSF50022">
    <property type="entry name" value="ISP domain"/>
    <property type="match status" value="1"/>
</dbReference>
<evidence type="ECO:0000313" key="9">
    <source>
        <dbReference type="Proteomes" id="UP001595616"/>
    </source>
</evidence>
<evidence type="ECO:0000256" key="6">
    <source>
        <dbReference type="ARBA" id="ARBA00034078"/>
    </source>
</evidence>
<gene>
    <name evidence="8" type="ORF">ACFOOI_08075</name>
</gene>
<comment type="cofactor">
    <cofactor evidence="6">
        <name>[2Fe-2S] cluster</name>
        <dbReference type="ChEBI" id="CHEBI:190135"/>
    </cofactor>
</comment>
<organism evidence="8 9">
    <name type="scientific">Lacihabitans lacunae</name>
    <dbReference type="NCBI Taxonomy" id="1028214"/>
    <lineage>
        <taxon>Bacteria</taxon>
        <taxon>Pseudomonadati</taxon>
        <taxon>Bacteroidota</taxon>
        <taxon>Cytophagia</taxon>
        <taxon>Cytophagales</taxon>
        <taxon>Leadbetterellaceae</taxon>
        <taxon>Lacihabitans</taxon>
    </lineage>
</organism>
<feature type="domain" description="Rieske" evidence="7">
    <location>
        <begin position="73"/>
        <end position="149"/>
    </location>
</feature>
<dbReference type="Proteomes" id="UP001595616">
    <property type="component" value="Unassembled WGS sequence"/>
</dbReference>
<dbReference type="InterPro" id="IPR005805">
    <property type="entry name" value="Rieske_Fe-S_prot_C"/>
</dbReference>
<keyword evidence="9" id="KW-1185">Reference proteome</keyword>
<comment type="caution">
    <text evidence="8">The sequence shown here is derived from an EMBL/GenBank/DDBJ whole genome shotgun (WGS) entry which is preliminary data.</text>
</comment>
<evidence type="ECO:0000256" key="4">
    <source>
        <dbReference type="ARBA" id="ARBA00023014"/>
    </source>
</evidence>
<keyword evidence="2" id="KW-0479">Metal-binding</keyword>
<reference evidence="9" key="1">
    <citation type="journal article" date="2019" name="Int. J. Syst. Evol. Microbiol.">
        <title>The Global Catalogue of Microorganisms (GCM) 10K type strain sequencing project: providing services to taxonomists for standard genome sequencing and annotation.</title>
        <authorList>
            <consortium name="The Broad Institute Genomics Platform"/>
            <consortium name="The Broad Institute Genome Sequencing Center for Infectious Disease"/>
            <person name="Wu L."/>
            <person name="Ma J."/>
        </authorList>
    </citation>
    <scope>NUCLEOTIDE SEQUENCE [LARGE SCALE GENOMIC DNA]</scope>
    <source>
        <strain evidence="9">CECT 7956</strain>
    </source>
</reference>
<evidence type="ECO:0000313" key="8">
    <source>
        <dbReference type="EMBL" id="MFC3810606.1"/>
    </source>
</evidence>
<dbReference type="PROSITE" id="PS51296">
    <property type="entry name" value="RIESKE"/>
    <property type="match status" value="1"/>
</dbReference>
<dbReference type="CDD" id="cd03467">
    <property type="entry name" value="Rieske"/>
    <property type="match status" value="1"/>
</dbReference>
<evidence type="ECO:0000256" key="1">
    <source>
        <dbReference type="ARBA" id="ARBA00022714"/>
    </source>
</evidence>
<dbReference type="PANTHER" id="PTHR10134">
    <property type="entry name" value="CYTOCHROME B-C1 COMPLEX SUBUNIT RIESKE, MITOCHONDRIAL"/>
    <property type="match status" value="1"/>
</dbReference>
<dbReference type="Pfam" id="PF00355">
    <property type="entry name" value="Rieske"/>
    <property type="match status" value="1"/>
</dbReference>
<evidence type="ECO:0000256" key="5">
    <source>
        <dbReference type="ARBA" id="ARBA00023157"/>
    </source>
</evidence>
<dbReference type="PRINTS" id="PR00162">
    <property type="entry name" value="RIESKE"/>
</dbReference>
<dbReference type="EMBL" id="JBHRYQ010000001">
    <property type="protein sequence ID" value="MFC3810606.1"/>
    <property type="molecule type" value="Genomic_DNA"/>
</dbReference>
<keyword evidence="4" id="KW-0411">Iron-sulfur</keyword>
<dbReference type="InterPro" id="IPR017941">
    <property type="entry name" value="Rieske_2Fe-2S"/>
</dbReference>
<proteinExistence type="predicted"/>
<keyword evidence="1" id="KW-0001">2Fe-2S</keyword>
<evidence type="ECO:0000259" key="7">
    <source>
        <dbReference type="PROSITE" id="PS51296"/>
    </source>
</evidence>
<name>A0ABV7YWY7_9BACT</name>
<dbReference type="RefSeq" id="WP_379836861.1">
    <property type="nucleotide sequence ID" value="NZ_JBHRYQ010000001.1"/>
</dbReference>
<sequence>MEIPNNTIERKDFLKQVGLGFGAIMLMNCLQGCGETEIPDPNPGSNTGKVDFTIDISNPTYGNLQTKGGFVIVANQKVIIARTQADSWIAVSSVCTHEGTPIGYRAATNDFRCPNHGAEFTATGAVQKGPAATALKKYNVTFTANTNTLRVFE</sequence>
<evidence type="ECO:0000256" key="3">
    <source>
        <dbReference type="ARBA" id="ARBA00023004"/>
    </source>
</evidence>